<reference evidence="1" key="1">
    <citation type="journal article" date="2019" name="Plant J.">
        <title>Chlorella vulgaris genome assembly and annotation reveals the molecular basis for metabolic acclimation to high light conditions.</title>
        <authorList>
            <person name="Cecchin M."/>
            <person name="Marcolungo L."/>
            <person name="Rossato M."/>
            <person name="Girolomoni L."/>
            <person name="Cosentino E."/>
            <person name="Cuine S."/>
            <person name="Li-Beisson Y."/>
            <person name="Delledonne M."/>
            <person name="Ballottari M."/>
        </authorList>
    </citation>
    <scope>NUCLEOTIDE SEQUENCE</scope>
    <source>
        <strain evidence="1">211/11P</strain>
    </source>
</reference>
<reference evidence="1" key="2">
    <citation type="submission" date="2020-11" db="EMBL/GenBank/DDBJ databases">
        <authorList>
            <person name="Cecchin M."/>
            <person name="Marcolungo L."/>
            <person name="Rossato M."/>
            <person name="Girolomoni L."/>
            <person name="Cosentino E."/>
            <person name="Cuine S."/>
            <person name="Li-Beisson Y."/>
            <person name="Delledonne M."/>
            <person name="Ballottari M."/>
        </authorList>
    </citation>
    <scope>NUCLEOTIDE SEQUENCE</scope>
    <source>
        <strain evidence="1">211/11P</strain>
        <tissue evidence="1">Whole cell</tissue>
    </source>
</reference>
<evidence type="ECO:0000313" key="1">
    <source>
        <dbReference type="EMBL" id="KAI3430884.1"/>
    </source>
</evidence>
<dbReference type="AlphaFoldDB" id="A0A9D4TPH8"/>
<comment type="caution">
    <text evidence="1">The sequence shown here is derived from an EMBL/GenBank/DDBJ whole genome shotgun (WGS) entry which is preliminary data.</text>
</comment>
<gene>
    <name evidence="1" type="ORF">D9Q98_009293</name>
</gene>
<evidence type="ECO:0000313" key="2">
    <source>
        <dbReference type="Proteomes" id="UP001055712"/>
    </source>
</evidence>
<accession>A0A9D4TPH8</accession>
<proteinExistence type="predicted"/>
<keyword evidence="2" id="KW-1185">Reference proteome</keyword>
<dbReference type="Proteomes" id="UP001055712">
    <property type="component" value="Unassembled WGS sequence"/>
</dbReference>
<organism evidence="1 2">
    <name type="scientific">Chlorella vulgaris</name>
    <name type="common">Green alga</name>
    <dbReference type="NCBI Taxonomy" id="3077"/>
    <lineage>
        <taxon>Eukaryota</taxon>
        <taxon>Viridiplantae</taxon>
        <taxon>Chlorophyta</taxon>
        <taxon>core chlorophytes</taxon>
        <taxon>Trebouxiophyceae</taxon>
        <taxon>Chlorellales</taxon>
        <taxon>Chlorellaceae</taxon>
        <taxon>Chlorella clade</taxon>
        <taxon>Chlorella</taxon>
    </lineage>
</organism>
<protein>
    <submittedName>
        <fullName evidence="1">Uncharacterized protein</fullName>
    </submittedName>
</protein>
<dbReference type="EMBL" id="SIDB01000007">
    <property type="protein sequence ID" value="KAI3430884.1"/>
    <property type="molecule type" value="Genomic_DNA"/>
</dbReference>
<sequence>MRADTAAPAPFYATYTSAVANRTAAAALMASPASPGAELAQKAGNPTPCKSHELVDGEEATARHGAGDEGSVLVCSNSSASTASGGSQPAVNPCFIIGSKWLHAQASTGSLHPAAQRLSFESAPLPAAKEAFPAAKPRLNSSIKRMLPRMVLREHQQRCKKAGTAVTLPSTVEARAIARQLVFELRRDEASTADTLASTGSLHPAAQRLSFESAPLPAAK</sequence>
<name>A0A9D4TPH8_CHLVU</name>